<evidence type="ECO:0000256" key="1">
    <source>
        <dbReference type="SAM" id="MobiDB-lite"/>
    </source>
</evidence>
<reference evidence="4" key="1">
    <citation type="journal article" date="2020" name="Stud. Mycol.">
        <title>101 Dothideomycetes genomes: a test case for predicting lifestyles and emergence of pathogens.</title>
        <authorList>
            <person name="Haridas S."/>
            <person name="Albert R."/>
            <person name="Binder M."/>
            <person name="Bloem J."/>
            <person name="Labutti K."/>
            <person name="Salamov A."/>
            <person name="Andreopoulos B."/>
            <person name="Baker S."/>
            <person name="Barry K."/>
            <person name="Bills G."/>
            <person name="Bluhm B."/>
            <person name="Cannon C."/>
            <person name="Castanera R."/>
            <person name="Culley D."/>
            <person name="Daum C."/>
            <person name="Ezra D."/>
            <person name="Gonzalez J."/>
            <person name="Henrissat B."/>
            <person name="Kuo A."/>
            <person name="Liang C."/>
            <person name="Lipzen A."/>
            <person name="Lutzoni F."/>
            <person name="Magnuson J."/>
            <person name="Mondo S."/>
            <person name="Nolan M."/>
            <person name="Ohm R."/>
            <person name="Pangilinan J."/>
            <person name="Park H.-J."/>
            <person name="Ramirez L."/>
            <person name="Alfaro M."/>
            <person name="Sun H."/>
            <person name="Tritt A."/>
            <person name="Yoshinaga Y."/>
            <person name="Zwiers L.-H."/>
            <person name="Turgeon B."/>
            <person name="Goodwin S."/>
            <person name="Spatafora J."/>
            <person name="Crous P."/>
            <person name="Grigoriev I."/>
        </authorList>
    </citation>
    <scope>NUCLEOTIDE SEQUENCE</scope>
    <source>
        <strain evidence="4">CBS 279.74</strain>
    </source>
</reference>
<keyword evidence="5" id="KW-1185">Reference proteome</keyword>
<feature type="region of interest" description="Disordered" evidence="1">
    <location>
        <begin position="1"/>
        <end position="111"/>
    </location>
</feature>
<accession>A0A6G1KE11</accession>
<evidence type="ECO:0000259" key="3">
    <source>
        <dbReference type="SMART" id="SM01293"/>
    </source>
</evidence>
<evidence type="ECO:0000259" key="2">
    <source>
        <dbReference type="SMART" id="SM01292"/>
    </source>
</evidence>
<dbReference type="SMART" id="SM01293">
    <property type="entry name" value="DUF3402"/>
    <property type="match status" value="1"/>
</dbReference>
<protein>
    <submittedName>
        <fullName evidence="4">N1221-domain-containing protein</fullName>
    </submittedName>
</protein>
<name>A0A6G1KE11_9PLEO</name>
<organism evidence="4 5">
    <name type="scientific">Pleomassaria siparia CBS 279.74</name>
    <dbReference type="NCBI Taxonomy" id="1314801"/>
    <lineage>
        <taxon>Eukaryota</taxon>
        <taxon>Fungi</taxon>
        <taxon>Dikarya</taxon>
        <taxon>Ascomycota</taxon>
        <taxon>Pezizomycotina</taxon>
        <taxon>Dothideomycetes</taxon>
        <taxon>Pleosporomycetidae</taxon>
        <taxon>Pleosporales</taxon>
        <taxon>Pleomassariaceae</taxon>
        <taxon>Pleomassaria</taxon>
    </lineage>
</organism>
<dbReference type="PANTHER" id="PTHR13239:SF4">
    <property type="entry name" value="AT25231P"/>
    <property type="match status" value="1"/>
</dbReference>
<dbReference type="GO" id="GO:0007010">
    <property type="term" value="P:cytoskeleton organization"/>
    <property type="evidence" value="ECO:0007669"/>
    <property type="project" value="TreeGrafter"/>
</dbReference>
<dbReference type="Proteomes" id="UP000799428">
    <property type="component" value="Unassembled WGS sequence"/>
</dbReference>
<dbReference type="InterPro" id="IPR012486">
    <property type="entry name" value="Far11/STRP_N"/>
</dbReference>
<dbReference type="InterPro" id="IPR040185">
    <property type="entry name" value="Far11/STRP"/>
</dbReference>
<dbReference type="SMART" id="SM01292">
    <property type="entry name" value="N1221"/>
    <property type="match status" value="1"/>
</dbReference>
<feature type="domain" description="Far11/STRP N-terminal" evidence="2">
    <location>
        <begin position="129"/>
        <end position="460"/>
    </location>
</feature>
<dbReference type="InterPro" id="IPR021819">
    <property type="entry name" value="Far11/STRP_C"/>
</dbReference>
<dbReference type="Pfam" id="PF07923">
    <property type="entry name" value="N1221"/>
    <property type="match status" value="1"/>
</dbReference>
<dbReference type="AlphaFoldDB" id="A0A6G1KE11"/>
<feature type="compositionally biased region" description="Polar residues" evidence="1">
    <location>
        <begin position="684"/>
        <end position="714"/>
    </location>
</feature>
<evidence type="ECO:0000313" key="5">
    <source>
        <dbReference type="Proteomes" id="UP000799428"/>
    </source>
</evidence>
<gene>
    <name evidence="4" type="ORF">K504DRAFT_403827</name>
</gene>
<feature type="region of interest" description="Disordered" evidence="1">
    <location>
        <begin position="684"/>
        <end position="716"/>
    </location>
</feature>
<feature type="region of interest" description="Disordered" evidence="1">
    <location>
        <begin position="501"/>
        <end position="524"/>
    </location>
</feature>
<evidence type="ECO:0000313" key="4">
    <source>
        <dbReference type="EMBL" id="KAF2710863.1"/>
    </source>
</evidence>
<feature type="domain" description="Far11/STRP C-terminal" evidence="3">
    <location>
        <begin position="568"/>
        <end position="1014"/>
    </location>
</feature>
<dbReference type="GO" id="GO:0005829">
    <property type="term" value="C:cytosol"/>
    <property type="evidence" value="ECO:0007669"/>
    <property type="project" value="TreeGrafter"/>
</dbReference>
<dbReference type="EMBL" id="MU005768">
    <property type="protein sequence ID" value="KAF2710863.1"/>
    <property type="molecule type" value="Genomic_DNA"/>
</dbReference>
<feature type="compositionally biased region" description="Pro residues" evidence="1">
    <location>
        <begin position="87"/>
        <end position="102"/>
    </location>
</feature>
<proteinExistence type="predicted"/>
<dbReference type="PANTHER" id="PTHR13239">
    <property type="entry name" value="PROTEIN REQUIRED FOR HYPHAL ANASTOMOSIS HAM-2"/>
    <property type="match status" value="1"/>
</dbReference>
<dbReference type="OrthoDB" id="18234at2759"/>
<sequence>MENNTLPEAALGAPVVDEAELIGMPSTDTPVLEAEPGEELNPPLGTAEQRGFSLDESAIQPPLQLQDGANSSLPQRPGLRRENSVPTPAPLHLPPPAPPAPSPDSSSQTDSLSLMQLRRLVNDIPKVEPTPYSFTYEDASSFEDELEEWFSYGVEEQAMLLKAQASFAHEWGAFNGLDASSYDEGGMEWAKSTSVQHKEFLQHLLGVIKLPDPVTRLKKLEALVYILLGCWHESAGISVITTDAESTLLESAETTAEAPGPSPAYEKSGLQVQLVRQNVQLLIECGGLQTVVDTMRSACLRACGVDVEPNAPRDGKEAERREVWCSMTAVYIILEVARIEEKENHDLSIRSAVLGLKNTGLVEVLMGFISKLRWDESISLPLTKVCLLTWKAIMVCFGGLPQVEEAKTSFKDKDLESADARGQPIITASPLHYHLFRQEISSKYPAYNAPPPLFPLEPENNSILPPLKNHPNKVAGNHVFGSGLGNMNGNNTSIFHQPVHIATPAPSPPPSPAGPGGKGGKKQNYQTNQLFPFLYPPLDESSNNLGGKGSTDLQDLLVGRKWEGSDIPASILEAAELFSKRMRATRAMKQLWEERVLFMKYERGWSGADENTDVDDLSLEPNVSRAKKEVPSPGSVEERLGLVEDCYQRILPHLQSIVIVLIKAILSHVTALVTQANGPNGLQSGFQFQENQNGTASGRSDTNGVNGHNGSVATNEELDTTRTQEVLDKAVSGILVLLLKWFKVSHILKFEYVTQLLVDSSYVPLILKLLQLQEIEKVVNYKCEQEELNFFHFCRVHSRIGIDEDKPANKADVDSDSDDAAPPPIRLRRDEGSEAGIDQSALPQASQPPEVDELGFPTNEVPKEPITNFSWRAFFTSINYLRIMQKICKNKAHRNLMLVTYKSSQFLRKSLKVPQPELRLYTLKLFKNQVPYCGRKWRQSNMRVITAVYLHCRPELRDDWLAGSDVDAEVDESVPLEQALRALTHWHNLKRYPEGMGARSGVLEEEQDFFRRELEKMDWGDEVANDAELEQQGWDMSVEGW</sequence>
<feature type="region of interest" description="Disordered" evidence="1">
    <location>
        <begin position="806"/>
        <end position="857"/>
    </location>
</feature>
<dbReference type="Pfam" id="PF11882">
    <property type="entry name" value="DUF3402"/>
    <property type="match status" value="1"/>
</dbReference>